<dbReference type="HAMAP" id="MF_00020">
    <property type="entry name" value="Acetate_kinase"/>
    <property type="match status" value="1"/>
</dbReference>
<dbReference type="EC" id="2.7.2.1" evidence="9"/>
<comment type="similarity">
    <text evidence="1 9 10">Belongs to the acetokinase family.</text>
</comment>
<keyword evidence="3 9" id="KW-0808">Transferase</keyword>
<evidence type="ECO:0000256" key="9">
    <source>
        <dbReference type="HAMAP-Rule" id="MF_00020"/>
    </source>
</evidence>
<reference evidence="11" key="2">
    <citation type="submission" date="2020-12" db="EMBL/GenBank/DDBJ databases">
        <title>Burkholderia cepacia complex in Mexico.</title>
        <authorList>
            <person name="Estrada P."/>
        </authorList>
    </citation>
    <scope>NUCLEOTIDE SEQUENCE</scope>
    <source>
        <strain evidence="11">871</strain>
    </source>
</reference>
<feature type="binding site" evidence="9">
    <location>
        <position position="16"/>
    </location>
    <ligand>
        <name>ATP</name>
        <dbReference type="ChEBI" id="CHEBI:30616"/>
    </ligand>
</feature>
<comment type="subcellular location">
    <subcellularLocation>
        <location evidence="9">Cytoplasm</location>
    </subcellularLocation>
</comment>
<keyword evidence="5 9" id="KW-0547">Nucleotide-binding</keyword>
<feature type="binding site" evidence="9">
    <location>
        <position position="9"/>
    </location>
    <ligand>
        <name>Mg(2+)</name>
        <dbReference type="ChEBI" id="CHEBI:18420"/>
    </ligand>
</feature>
<gene>
    <name evidence="9" type="primary">ackA</name>
    <name evidence="12" type="synonym">ackA_2</name>
    <name evidence="11" type="ORF">JAO13_28310</name>
    <name evidence="12" type="ORF">NCTC10661_06884</name>
</gene>
<dbReference type="Proteomes" id="UP000645612">
    <property type="component" value="Unassembled WGS sequence"/>
</dbReference>
<evidence type="ECO:0000313" key="11">
    <source>
        <dbReference type="EMBL" id="MBH9700352.1"/>
    </source>
</evidence>
<dbReference type="GO" id="GO:0006083">
    <property type="term" value="P:acetate metabolic process"/>
    <property type="evidence" value="ECO:0007669"/>
    <property type="project" value="TreeGrafter"/>
</dbReference>
<keyword evidence="2 9" id="KW-0963">Cytoplasm</keyword>
<comment type="caution">
    <text evidence="11">The sequence shown here is derived from an EMBL/GenBank/DDBJ whole genome shotgun (WGS) entry which is preliminary data.</text>
</comment>
<evidence type="ECO:0000313" key="14">
    <source>
        <dbReference type="Proteomes" id="UP000645612"/>
    </source>
</evidence>
<evidence type="ECO:0000256" key="2">
    <source>
        <dbReference type="ARBA" id="ARBA00022490"/>
    </source>
</evidence>
<dbReference type="GO" id="GO:0000287">
    <property type="term" value="F:magnesium ion binding"/>
    <property type="evidence" value="ECO:0007669"/>
    <property type="project" value="UniProtKB-UniRule"/>
</dbReference>
<dbReference type="InterPro" id="IPR000890">
    <property type="entry name" value="Aliphatic_acid_kin_short-chain"/>
</dbReference>
<keyword evidence="8 9" id="KW-0460">Magnesium</keyword>
<dbReference type="PROSITE" id="PS01076">
    <property type="entry name" value="ACETATE_KINASE_2"/>
    <property type="match status" value="1"/>
</dbReference>
<comment type="catalytic activity">
    <reaction evidence="9">
        <text>acetate + ATP = acetyl phosphate + ADP</text>
        <dbReference type="Rhea" id="RHEA:11352"/>
        <dbReference type="ChEBI" id="CHEBI:22191"/>
        <dbReference type="ChEBI" id="CHEBI:30089"/>
        <dbReference type="ChEBI" id="CHEBI:30616"/>
        <dbReference type="ChEBI" id="CHEBI:456216"/>
        <dbReference type="EC" id="2.7.2.1"/>
    </reaction>
</comment>
<comment type="pathway">
    <text evidence="9">Metabolic intermediate biosynthesis; acetyl-CoA biosynthesis; acetyl-CoA from acetate: step 1/2.</text>
</comment>
<organism evidence="11 14">
    <name type="scientific">Burkholderia cepacia</name>
    <name type="common">Pseudomonas cepacia</name>
    <dbReference type="NCBI Taxonomy" id="292"/>
    <lineage>
        <taxon>Bacteria</taxon>
        <taxon>Pseudomonadati</taxon>
        <taxon>Pseudomonadota</taxon>
        <taxon>Betaproteobacteria</taxon>
        <taxon>Burkholderiales</taxon>
        <taxon>Burkholderiaceae</taxon>
        <taxon>Burkholderia</taxon>
        <taxon>Burkholderia cepacia complex</taxon>
    </lineage>
</organism>
<dbReference type="GO" id="GO:0005829">
    <property type="term" value="C:cytosol"/>
    <property type="evidence" value="ECO:0007669"/>
    <property type="project" value="TreeGrafter"/>
</dbReference>
<feature type="site" description="Transition state stabilizer" evidence="9">
    <location>
        <position position="181"/>
    </location>
</feature>
<dbReference type="Gene3D" id="3.30.420.40">
    <property type="match status" value="2"/>
</dbReference>
<dbReference type="PANTHER" id="PTHR21060:SF21">
    <property type="entry name" value="ACETATE KINASE"/>
    <property type="match status" value="1"/>
</dbReference>
<dbReference type="GO" id="GO:0005524">
    <property type="term" value="F:ATP binding"/>
    <property type="evidence" value="ECO:0007669"/>
    <property type="project" value="UniProtKB-KW"/>
</dbReference>
<reference evidence="12 13" key="1">
    <citation type="submission" date="2018-06" db="EMBL/GenBank/DDBJ databases">
        <authorList>
            <consortium name="Pathogen Informatics"/>
            <person name="Doyle S."/>
        </authorList>
    </citation>
    <scope>NUCLEOTIDE SEQUENCE [LARGE SCALE GENOMIC DNA]</scope>
    <source>
        <strain evidence="12 13">NCTC10661</strain>
    </source>
</reference>
<accession>A0A2X2Q0Y0</accession>
<feature type="binding site" evidence="9">
    <location>
        <begin position="283"/>
        <end position="285"/>
    </location>
    <ligand>
        <name>ATP</name>
        <dbReference type="ChEBI" id="CHEBI:30616"/>
    </ligand>
</feature>
<dbReference type="EMBL" id="UARD01000059">
    <property type="protein sequence ID" value="SQA61002.1"/>
    <property type="molecule type" value="Genomic_DNA"/>
</dbReference>
<feature type="binding site" evidence="9">
    <location>
        <begin position="208"/>
        <end position="212"/>
    </location>
    <ligand>
        <name>ATP</name>
        <dbReference type="ChEBI" id="CHEBI:30616"/>
    </ligand>
</feature>
<keyword evidence="4 9" id="KW-0479">Metal-binding</keyword>
<name>A0A2X2Q0Y0_BURCE</name>
<dbReference type="InterPro" id="IPR043129">
    <property type="entry name" value="ATPase_NBD"/>
</dbReference>
<dbReference type="PRINTS" id="PR00471">
    <property type="entry name" value="ACETATEKNASE"/>
</dbReference>
<feature type="binding site" evidence="9">
    <location>
        <begin position="328"/>
        <end position="332"/>
    </location>
    <ligand>
        <name>ATP</name>
        <dbReference type="ChEBI" id="CHEBI:30616"/>
    </ligand>
</feature>
<evidence type="ECO:0000256" key="10">
    <source>
        <dbReference type="RuleBase" id="RU003835"/>
    </source>
</evidence>
<keyword evidence="6 9" id="KW-0418">Kinase</keyword>
<evidence type="ECO:0000256" key="6">
    <source>
        <dbReference type="ARBA" id="ARBA00022777"/>
    </source>
</evidence>
<dbReference type="PROSITE" id="PS01075">
    <property type="entry name" value="ACETATE_KINASE_1"/>
    <property type="match status" value="1"/>
</dbReference>
<feature type="site" description="Transition state stabilizer" evidence="9">
    <location>
        <position position="241"/>
    </location>
</feature>
<dbReference type="NCBIfam" id="TIGR00016">
    <property type="entry name" value="ackA"/>
    <property type="match status" value="1"/>
</dbReference>
<dbReference type="InterPro" id="IPR023865">
    <property type="entry name" value="Aliphatic_acid_kinase_CS"/>
</dbReference>
<comment type="function">
    <text evidence="9">Catalyzes the formation of acetyl phosphate from acetate and ATP. Can also catalyze the reverse reaction.</text>
</comment>
<dbReference type="AlphaFoldDB" id="A0A2X2Q0Y0"/>
<comment type="subunit">
    <text evidence="9">Homodimer.</text>
</comment>
<sequence length="392" mass="41863">MADVILVLNAGSSSIKFSAFDVHGDTLGLIVHGQVEGLYTATAHFSAVDRHAERHERQWAGGDTFGHQEGLEQIAAFLGAHQEGHRLAAVGHRVVHGGQRFSGPVRVTPEIVAELEKLTPLAPLHQPHNLTPIRILETMRPGVEQVACFDTAFHCTQPAVTQAFALPASITSRGVRRYGFHGLSYEYIASVLPDVAPAAARGRTVVAHLGNGASMCALVAGKSVASTMGFTALDGLPMGTRCGNLDPGVVIFLMEALRMDVRAVEDLLYRRSGLLGVSGLSSDMRTLLASDDPHARFAIELYVYRIARELGSLAAAMEGIDAVVFTAGIGEHAAAIREGVLRRAAWLGVEIDVDANGTGGPLITTASSRVSAWVIPTDEELMIARHTHRLIR</sequence>
<dbReference type="GO" id="GO:0006085">
    <property type="term" value="P:acetyl-CoA biosynthetic process"/>
    <property type="evidence" value="ECO:0007669"/>
    <property type="project" value="UniProtKB-UniRule"/>
</dbReference>
<evidence type="ECO:0000256" key="7">
    <source>
        <dbReference type="ARBA" id="ARBA00022840"/>
    </source>
</evidence>
<dbReference type="PANTHER" id="PTHR21060">
    <property type="entry name" value="ACETATE KINASE"/>
    <property type="match status" value="1"/>
</dbReference>
<comment type="cofactor">
    <cofactor evidence="9">
        <name>Mg(2+)</name>
        <dbReference type="ChEBI" id="CHEBI:18420"/>
    </cofactor>
    <cofactor evidence="9">
        <name>Mn(2+)</name>
        <dbReference type="ChEBI" id="CHEBI:29035"/>
    </cofactor>
    <text evidence="9">Mg(2+). Can also accept Mn(2+).</text>
</comment>
<proteinExistence type="inferred from homology"/>
<dbReference type="Pfam" id="PF00871">
    <property type="entry name" value="Acetate_kinase"/>
    <property type="match status" value="1"/>
</dbReference>
<feature type="binding site" evidence="9">
    <location>
        <position position="379"/>
    </location>
    <ligand>
        <name>Mg(2+)</name>
        <dbReference type="ChEBI" id="CHEBI:18420"/>
    </ligand>
</feature>
<dbReference type="GO" id="GO:0008776">
    <property type="term" value="F:acetate kinase activity"/>
    <property type="evidence" value="ECO:0007669"/>
    <property type="project" value="UniProtKB-UniRule"/>
</dbReference>
<dbReference type="InterPro" id="IPR004372">
    <property type="entry name" value="Ac/propionate_kinase"/>
</dbReference>
<dbReference type="EMBL" id="JAEDXG010000032">
    <property type="protein sequence ID" value="MBH9700352.1"/>
    <property type="molecule type" value="Genomic_DNA"/>
</dbReference>
<dbReference type="Proteomes" id="UP000250416">
    <property type="component" value="Unassembled WGS sequence"/>
</dbReference>
<feature type="active site" description="Proton donor/acceptor" evidence="9">
    <location>
        <position position="150"/>
    </location>
</feature>
<keyword evidence="7 9" id="KW-0067">ATP-binding</keyword>
<protein>
    <recommendedName>
        <fullName evidence="9">Acetate kinase</fullName>
        <ecNumber evidence="9">2.7.2.1</ecNumber>
    </recommendedName>
    <alternativeName>
        <fullName evidence="9">Acetokinase</fullName>
    </alternativeName>
</protein>
<evidence type="ECO:0000313" key="13">
    <source>
        <dbReference type="Proteomes" id="UP000250416"/>
    </source>
</evidence>
<evidence type="ECO:0000256" key="3">
    <source>
        <dbReference type="ARBA" id="ARBA00022679"/>
    </source>
</evidence>
<feature type="binding site" evidence="9">
    <location>
        <position position="93"/>
    </location>
    <ligand>
        <name>substrate</name>
    </ligand>
</feature>
<evidence type="ECO:0000256" key="5">
    <source>
        <dbReference type="ARBA" id="ARBA00022741"/>
    </source>
</evidence>
<evidence type="ECO:0000313" key="12">
    <source>
        <dbReference type="EMBL" id="SQA61002.1"/>
    </source>
</evidence>
<evidence type="ECO:0000256" key="8">
    <source>
        <dbReference type="ARBA" id="ARBA00022842"/>
    </source>
</evidence>
<evidence type="ECO:0000256" key="1">
    <source>
        <dbReference type="ARBA" id="ARBA00008748"/>
    </source>
</evidence>
<dbReference type="PIRSF" id="PIRSF000722">
    <property type="entry name" value="Acetate_prop_kin"/>
    <property type="match status" value="1"/>
</dbReference>
<dbReference type="RefSeq" id="WP_048021656.1">
    <property type="nucleotide sequence ID" value="NZ_CADDZZ010000002.1"/>
</dbReference>
<evidence type="ECO:0000256" key="4">
    <source>
        <dbReference type="ARBA" id="ARBA00022723"/>
    </source>
</evidence>
<dbReference type="SUPFAM" id="SSF53067">
    <property type="entry name" value="Actin-like ATPase domain"/>
    <property type="match status" value="2"/>
</dbReference>
<dbReference type="UniPathway" id="UPA00340">
    <property type="reaction ID" value="UER00458"/>
</dbReference>